<proteinExistence type="predicted"/>
<evidence type="ECO:0000313" key="2">
    <source>
        <dbReference type="Proteomes" id="UP001055879"/>
    </source>
</evidence>
<dbReference type="Proteomes" id="UP001055879">
    <property type="component" value="Linkage Group LG15"/>
</dbReference>
<evidence type="ECO:0000313" key="1">
    <source>
        <dbReference type="EMBL" id="KAI3672467.1"/>
    </source>
</evidence>
<accession>A0ACB8XRL9</accession>
<reference evidence="2" key="1">
    <citation type="journal article" date="2022" name="Mol. Ecol. Resour.">
        <title>The genomes of chicory, endive, great burdock and yacon provide insights into Asteraceae palaeo-polyploidization history and plant inulin production.</title>
        <authorList>
            <person name="Fan W."/>
            <person name="Wang S."/>
            <person name="Wang H."/>
            <person name="Wang A."/>
            <person name="Jiang F."/>
            <person name="Liu H."/>
            <person name="Zhao H."/>
            <person name="Xu D."/>
            <person name="Zhang Y."/>
        </authorList>
    </citation>
    <scope>NUCLEOTIDE SEQUENCE [LARGE SCALE GENOMIC DNA]</scope>
    <source>
        <strain evidence="2">cv. Niubang</strain>
    </source>
</reference>
<gene>
    <name evidence="1" type="ORF">L6452_38555</name>
</gene>
<name>A0ACB8XRL9_ARCLA</name>
<protein>
    <submittedName>
        <fullName evidence="1">Uncharacterized protein</fullName>
    </submittedName>
</protein>
<organism evidence="1 2">
    <name type="scientific">Arctium lappa</name>
    <name type="common">Greater burdock</name>
    <name type="synonym">Lappa major</name>
    <dbReference type="NCBI Taxonomy" id="4217"/>
    <lineage>
        <taxon>Eukaryota</taxon>
        <taxon>Viridiplantae</taxon>
        <taxon>Streptophyta</taxon>
        <taxon>Embryophyta</taxon>
        <taxon>Tracheophyta</taxon>
        <taxon>Spermatophyta</taxon>
        <taxon>Magnoliopsida</taxon>
        <taxon>eudicotyledons</taxon>
        <taxon>Gunneridae</taxon>
        <taxon>Pentapetalae</taxon>
        <taxon>asterids</taxon>
        <taxon>campanulids</taxon>
        <taxon>Asterales</taxon>
        <taxon>Asteraceae</taxon>
        <taxon>Carduoideae</taxon>
        <taxon>Cardueae</taxon>
        <taxon>Arctiinae</taxon>
        <taxon>Arctium</taxon>
    </lineage>
</organism>
<sequence>MKSHSLFRILFFGLRFSIVVIQIMRKVADTLIPRTLELGGKYPFIVCEDVAQAFVRANLQSSGQNCVGAEKFYVHKDARLYTRNISIVPTMDSGMIDECGNPILKIMVESWKQKKNKKKKLELPSSIVGLHTAILSLKVYAS</sequence>
<reference evidence="1 2" key="2">
    <citation type="journal article" date="2022" name="Mol. Ecol. Resour.">
        <title>The genomes of chicory, endive, great burdock and yacon provide insights into Asteraceae paleo-polyploidization history and plant inulin production.</title>
        <authorList>
            <person name="Fan W."/>
            <person name="Wang S."/>
            <person name="Wang H."/>
            <person name="Wang A."/>
            <person name="Jiang F."/>
            <person name="Liu H."/>
            <person name="Zhao H."/>
            <person name="Xu D."/>
            <person name="Zhang Y."/>
        </authorList>
    </citation>
    <scope>NUCLEOTIDE SEQUENCE [LARGE SCALE GENOMIC DNA]</scope>
    <source>
        <strain evidence="2">cv. Niubang</strain>
    </source>
</reference>
<comment type="caution">
    <text evidence="1">The sequence shown here is derived from an EMBL/GenBank/DDBJ whole genome shotgun (WGS) entry which is preliminary data.</text>
</comment>
<dbReference type="EMBL" id="CM042061">
    <property type="protein sequence ID" value="KAI3672467.1"/>
    <property type="molecule type" value="Genomic_DNA"/>
</dbReference>
<keyword evidence="2" id="KW-1185">Reference proteome</keyword>